<evidence type="ECO:0000313" key="4">
    <source>
        <dbReference type="EMBL" id="CAK8673774.1"/>
    </source>
</evidence>
<feature type="compositionally biased region" description="Basic and acidic residues" evidence="2">
    <location>
        <begin position="498"/>
        <end position="508"/>
    </location>
</feature>
<keyword evidence="1" id="KW-0833">Ubl conjugation pathway</keyword>
<evidence type="ECO:0000256" key="2">
    <source>
        <dbReference type="SAM" id="MobiDB-lite"/>
    </source>
</evidence>
<dbReference type="InterPro" id="IPR036047">
    <property type="entry name" value="F-box-like_dom_sf"/>
</dbReference>
<sequence length="964" mass="107814">MSVPYKCCRVVLSVAKNCSIVAEKTLLTDNDSNQCDDKSSCKPLLFTNDMWGAGEYLKNDSRFDFVTDYLKQSEELETMRSCIKALSTPSSYEVVDSTTDLLKVSFPPSKEDKLVNFSHQNFMPDNSQSLEEKYGSANFCVLSSSQTSTDQVVEAKHDYYNELSLQTHRPAIEEEAELEVFSNSDHFSCPNVRKVFDCGNKSFKNVAGYHIDSPTAKIDHFKSENSPKEFNNQCTTKQHVKTSYSSLKSVGSSSKKSTESIINDERSKSPVCDGEVLDDNNDFSTWKLFPLKSTNPSVTNTTTNALTKTASMPSVTMLMESIPSLSTTSQLDVIYKRQKWDNGKCGRNSDKICEFFVETAEEKFEKLQDDVEKIVFNEDIVDLMDIPHIDSNADESDKHISSFIPKLQLSDDIEEVEVTPICNEKRKTNKKFSTMKKARPFSAGPFDKRRPISPVRRHLVKSNIIPMSLSDGVDPKPSEKSPKKRRPASAGKISEGLKSSEKIHTSPKRVWEKSSIAWDSYGPNQLRTWTSVKQPSSPKKTISKHSIEKISAVASRPIPLPNKFGTHFSENVLNSQRFFENMWTSLPDEILIHIFAFLDAKDLTNVALVCHKFHCVAEDCHLWKDLNANAVTLSDYWLEAMGRRTPKSVNFVNCNGKEVSNKGLRVFFRSCKNLQSLHISKCTGEILSGDSVLLHASCHCKNLNKIKVPWSKTTDNGLTAICLGVVNIDSLNINGNTSITDEAFDVLTQRHCATLLELEMAGCFAVSCGSLLSLLQKTENLTSLNVGLCSKITSDCVRDFCKYLKNLRHLDMHGVKSVTNNCLHEIANSCQQLCTLILSNCTMVSDIGIAEIATYLPTLIHLDICGCSQVTDQGIRNFVSVSKKIQYLDISHTGATHLSIDIITQCCIASLHTLKVSFCHNITQKSVEDMLRAAVSLKSLYLYGCKRLKLSELMKLNNNVVIEM</sequence>
<dbReference type="InterPro" id="IPR001810">
    <property type="entry name" value="F-box_dom"/>
</dbReference>
<dbReference type="InterPro" id="IPR006553">
    <property type="entry name" value="Leu-rich_rpt_Cys-con_subtyp"/>
</dbReference>
<dbReference type="InterPro" id="IPR057207">
    <property type="entry name" value="FBXL15_LRR"/>
</dbReference>
<dbReference type="Proteomes" id="UP001642483">
    <property type="component" value="Unassembled WGS sequence"/>
</dbReference>
<feature type="region of interest" description="Disordered" evidence="2">
    <location>
        <begin position="429"/>
        <end position="453"/>
    </location>
</feature>
<feature type="compositionally biased region" description="Low complexity" evidence="2">
    <location>
        <begin position="245"/>
        <end position="255"/>
    </location>
</feature>
<keyword evidence="5" id="KW-1185">Reference proteome</keyword>
<dbReference type="Pfam" id="PF25372">
    <property type="entry name" value="DUF7885"/>
    <property type="match status" value="1"/>
</dbReference>
<comment type="caution">
    <text evidence="4">The sequence shown here is derived from an EMBL/GenBank/DDBJ whole genome shotgun (WGS) entry which is preliminary data.</text>
</comment>
<feature type="domain" description="F-box" evidence="3">
    <location>
        <begin position="580"/>
        <end position="626"/>
    </location>
</feature>
<dbReference type="Pfam" id="PF12937">
    <property type="entry name" value="F-box-like"/>
    <property type="match status" value="1"/>
</dbReference>
<dbReference type="SUPFAM" id="SSF52047">
    <property type="entry name" value="RNI-like"/>
    <property type="match status" value="1"/>
</dbReference>
<evidence type="ECO:0000256" key="1">
    <source>
        <dbReference type="ARBA" id="ARBA00022786"/>
    </source>
</evidence>
<dbReference type="PANTHER" id="PTHR13318:SF235">
    <property type="entry name" value="F-BOX DOMAIN-CONTAINING PROTEIN"/>
    <property type="match status" value="1"/>
</dbReference>
<dbReference type="SMART" id="SM00256">
    <property type="entry name" value="FBOX"/>
    <property type="match status" value="1"/>
</dbReference>
<proteinExistence type="predicted"/>
<feature type="region of interest" description="Disordered" evidence="2">
    <location>
        <begin position="466"/>
        <end position="508"/>
    </location>
</feature>
<dbReference type="PROSITE" id="PS50181">
    <property type="entry name" value="FBOX"/>
    <property type="match status" value="1"/>
</dbReference>
<accession>A0ABP0F5Q4</accession>
<dbReference type="EMBL" id="CAWYQH010000002">
    <property type="protein sequence ID" value="CAK8673774.1"/>
    <property type="molecule type" value="Genomic_DNA"/>
</dbReference>
<dbReference type="Gene3D" id="3.80.10.10">
    <property type="entry name" value="Ribonuclease Inhibitor"/>
    <property type="match status" value="2"/>
</dbReference>
<evidence type="ECO:0000313" key="5">
    <source>
        <dbReference type="Proteomes" id="UP001642483"/>
    </source>
</evidence>
<dbReference type="PANTHER" id="PTHR13318">
    <property type="entry name" value="PARTNER OF PAIRED, ISOFORM B-RELATED"/>
    <property type="match status" value="1"/>
</dbReference>
<protein>
    <recommendedName>
        <fullName evidence="3">F-box domain-containing protein</fullName>
    </recommendedName>
</protein>
<dbReference type="SUPFAM" id="SSF81383">
    <property type="entry name" value="F-box domain"/>
    <property type="match status" value="1"/>
</dbReference>
<feature type="compositionally biased region" description="Basic residues" evidence="2">
    <location>
        <begin position="429"/>
        <end position="439"/>
    </location>
</feature>
<feature type="region of interest" description="Disordered" evidence="2">
    <location>
        <begin position="245"/>
        <end position="265"/>
    </location>
</feature>
<organism evidence="4 5">
    <name type="scientific">Clavelina lepadiformis</name>
    <name type="common">Light-bulb sea squirt</name>
    <name type="synonym">Ascidia lepadiformis</name>
    <dbReference type="NCBI Taxonomy" id="159417"/>
    <lineage>
        <taxon>Eukaryota</taxon>
        <taxon>Metazoa</taxon>
        <taxon>Chordata</taxon>
        <taxon>Tunicata</taxon>
        <taxon>Ascidiacea</taxon>
        <taxon>Aplousobranchia</taxon>
        <taxon>Clavelinidae</taxon>
        <taxon>Clavelina</taxon>
    </lineage>
</organism>
<reference evidence="4 5" key="1">
    <citation type="submission" date="2024-02" db="EMBL/GenBank/DDBJ databases">
        <authorList>
            <person name="Daric V."/>
            <person name="Darras S."/>
        </authorList>
    </citation>
    <scope>NUCLEOTIDE SEQUENCE [LARGE SCALE GENOMIC DNA]</scope>
</reference>
<dbReference type="InterPro" id="IPR032675">
    <property type="entry name" value="LRR_dom_sf"/>
</dbReference>
<gene>
    <name evidence="4" type="ORF">CVLEPA_LOCUS3530</name>
</gene>
<evidence type="ECO:0000259" key="3">
    <source>
        <dbReference type="PROSITE" id="PS50181"/>
    </source>
</evidence>
<dbReference type="SMART" id="SM00367">
    <property type="entry name" value="LRR_CC"/>
    <property type="match status" value="9"/>
</dbReference>
<name>A0ABP0F5Q4_CLALP</name>